<dbReference type="GO" id="GO:0003677">
    <property type="term" value="F:DNA binding"/>
    <property type="evidence" value="ECO:0007669"/>
    <property type="project" value="UniProtKB-KW"/>
</dbReference>
<evidence type="ECO:0000256" key="8">
    <source>
        <dbReference type="SAM" id="MobiDB-lite"/>
    </source>
</evidence>
<dbReference type="GeneID" id="101559712"/>
<feature type="compositionally biased region" description="Polar residues" evidence="8">
    <location>
        <begin position="172"/>
        <end position="186"/>
    </location>
</feature>
<dbReference type="Pfam" id="PF01342">
    <property type="entry name" value="SAND"/>
    <property type="match status" value="1"/>
</dbReference>
<accession>A0A6P6EZV3</accession>
<dbReference type="GO" id="GO:0008270">
    <property type="term" value="F:zinc ion binding"/>
    <property type="evidence" value="ECO:0007669"/>
    <property type="project" value="UniProtKB-KW"/>
</dbReference>
<dbReference type="PROSITE" id="PS01359">
    <property type="entry name" value="ZF_PHD_1"/>
    <property type="match status" value="1"/>
</dbReference>
<dbReference type="CDD" id="cd05501">
    <property type="entry name" value="Bromo_SP100C_like"/>
    <property type="match status" value="1"/>
</dbReference>
<evidence type="ECO:0000256" key="6">
    <source>
        <dbReference type="ARBA" id="ARBA00023125"/>
    </source>
</evidence>
<organism evidence="12 13">
    <name type="scientific">Octodon degus</name>
    <name type="common">Degu</name>
    <name type="synonym">Sciurus degus</name>
    <dbReference type="NCBI Taxonomy" id="10160"/>
    <lineage>
        <taxon>Eukaryota</taxon>
        <taxon>Metazoa</taxon>
        <taxon>Chordata</taxon>
        <taxon>Craniata</taxon>
        <taxon>Vertebrata</taxon>
        <taxon>Euteleostomi</taxon>
        <taxon>Mammalia</taxon>
        <taxon>Eutheria</taxon>
        <taxon>Euarchontoglires</taxon>
        <taxon>Glires</taxon>
        <taxon>Rodentia</taxon>
        <taxon>Hystricomorpha</taxon>
        <taxon>Octodontidae</taxon>
        <taxon>Octodon</taxon>
    </lineage>
</organism>
<keyword evidence="6" id="KW-0238">DNA-binding</keyword>
<name>A0A6P6EZV3_OCTDE</name>
<dbReference type="CDD" id="cd15626">
    <property type="entry name" value="PHD_SP110_140"/>
    <property type="match status" value="1"/>
</dbReference>
<evidence type="ECO:0000259" key="9">
    <source>
        <dbReference type="PROSITE" id="PS50016"/>
    </source>
</evidence>
<dbReference type="InterPro" id="IPR000770">
    <property type="entry name" value="SAND_dom"/>
</dbReference>
<dbReference type="Gene3D" id="3.10.390.10">
    <property type="entry name" value="SAND domain-like"/>
    <property type="match status" value="1"/>
</dbReference>
<dbReference type="InterPro" id="IPR010919">
    <property type="entry name" value="SAND-like_dom_sf"/>
</dbReference>
<evidence type="ECO:0000259" key="11">
    <source>
        <dbReference type="PROSITE" id="PS51414"/>
    </source>
</evidence>
<evidence type="ECO:0000256" key="4">
    <source>
        <dbReference type="ARBA" id="ARBA00022833"/>
    </source>
</evidence>
<reference evidence="13" key="1">
    <citation type="submission" date="2025-08" db="UniProtKB">
        <authorList>
            <consortium name="RefSeq"/>
        </authorList>
    </citation>
    <scope>IDENTIFICATION</scope>
</reference>
<evidence type="ECO:0000256" key="3">
    <source>
        <dbReference type="ARBA" id="ARBA00022771"/>
    </source>
</evidence>
<dbReference type="SMART" id="SM00249">
    <property type="entry name" value="PHD"/>
    <property type="match status" value="1"/>
</dbReference>
<evidence type="ECO:0000256" key="7">
    <source>
        <dbReference type="PROSITE-ProRule" id="PRU00146"/>
    </source>
</evidence>
<evidence type="ECO:0000256" key="1">
    <source>
        <dbReference type="ARBA" id="ARBA00022553"/>
    </source>
</evidence>
<feature type="domain" description="SAND" evidence="10">
    <location>
        <begin position="461"/>
        <end position="542"/>
    </location>
</feature>
<evidence type="ECO:0000313" key="12">
    <source>
        <dbReference type="Proteomes" id="UP000515203"/>
    </source>
</evidence>
<evidence type="ECO:0000256" key="2">
    <source>
        <dbReference type="ARBA" id="ARBA00022723"/>
    </source>
</evidence>
<dbReference type="InterPro" id="IPR043563">
    <property type="entry name" value="Sp110/Sp140/Sp140L-like"/>
</dbReference>
<feature type="compositionally biased region" description="Basic residues" evidence="8">
    <location>
        <begin position="361"/>
        <end position="383"/>
    </location>
</feature>
<dbReference type="SUPFAM" id="SSF63763">
    <property type="entry name" value="SAND domain-like"/>
    <property type="match status" value="1"/>
</dbReference>
<dbReference type="InterPro" id="IPR011011">
    <property type="entry name" value="Znf_FYVE_PHD"/>
</dbReference>
<dbReference type="InterPro" id="IPR030411">
    <property type="entry name" value="Sp140_Bromo"/>
</dbReference>
<dbReference type="OrthoDB" id="1870062at2759"/>
<sequence>MASRDGDLSFRAVTEDEVSQEVMFKLFRTNKVEIASAITKPFPFLMSLRDRALISEQMYEDFQDACTNLVPVRRVMYDVLTELQKTFHPSLLKVLFSKTNLQAYPDLKKISRSFSYVSHEHVALLQTNGADAGEIPRVPPGGGQGIYDPQTPQITHRGKRTLNLPPDEGEGNSKTDFQCPLENSNDCVEMSEAEEPKEASSSFSRHGLASCDPEAPQVTNGDEAEETASQAPCQEEEEGNGPCLRRLSGEEPGTPTKSLSGNRGRDCLDCEVPTPNSEQEPPESDELQDYHMNEEESEELNSSPLPPNSQGAEQSGRETEKCFCVMCCPKLPEDWAAITNSSQACDLSGTSDTGTCSTSGKPKRKRRKKRGHNWSRMKKKRPQNIHQKFFPGTRRGKSKIHLTQNDRDAPKKVQLKGRRGGRCKFPSNRVVRKKGWLKGINRVNTKLIRRVGKKGFRYLKKTDVDFSIPELPVTCGYARGTLIKKLFKQGIWKKSIQSEDGRWFTPREFEIEGNYAPSKNWKLSLRCHGWKLKDLLEDIYQNCQIKEQRAMFLGKELFPGKVSTIPDLVVPVVLEDASSGMLLPLRNSEECEVCRDGGTLFCCDSCSRAFHKDCHVARVEANRDPWSCIFCRVEPFQVQQRYQESEILERPMQAEEQLKCEFLLLKVYCCSESSFFAKIPYYYYNKEPSEVSKEHMWLDKIKTKLTKKDYTQVEGFVQDMRLIFENHRHFHKDPKFGQMGLRLEAEFEKNFKEIFAIQGTNESS</sequence>
<evidence type="ECO:0000256" key="5">
    <source>
        <dbReference type="ARBA" id="ARBA00023117"/>
    </source>
</evidence>
<proteinExistence type="predicted"/>
<evidence type="ECO:0000313" key="13">
    <source>
        <dbReference type="RefSeq" id="XP_023577826.1"/>
    </source>
</evidence>
<dbReference type="Gene3D" id="1.20.920.10">
    <property type="entry name" value="Bromodomain-like"/>
    <property type="match status" value="1"/>
</dbReference>
<dbReference type="InterPro" id="IPR001965">
    <property type="entry name" value="Znf_PHD"/>
</dbReference>
<dbReference type="AlphaFoldDB" id="A0A6P6EZV3"/>
<keyword evidence="1" id="KW-0597">Phosphoprotein</keyword>
<dbReference type="Proteomes" id="UP000515203">
    <property type="component" value="Unplaced"/>
</dbReference>
<dbReference type="PROSITE" id="PS51414">
    <property type="entry name" value="HSR"/>
    <property type="match status" value="1"/>
</dbReference>
<dbReference type="SMART" id="SM00297">
    <property type="entry name" value="BROMO"/>
    <property type="match status" value="1"/>
</dbReference>
<dbReference type="RefSeq" id="XP_023577826.1">
    <property type="nucleotide sequence ID" value="XM_023722058.1"/>
</dbReference>
<dbReference type="GO" id="GO:0031981">
    <property type="term" value="C:nuclear lumen"/>
    <property type="evidence" value="ECO:0007669"/>
    <property type="project" value="UniProtKB-ARBA"/>
</dbReference>
<dbReference type="SMART" id="SM00258">
    <property type="entry name" value="SAND"/>
    <property type="match status" value="1"/>
</dbReference>
<feature type="domain" description="HSR" evidence="11">
    <location>
        <begin position="3"/>
        <end position="119"/>
    </location>
</feature>
<dbReference type="InterPro" id="IPR013083">
    <property type="entry name" value="Znf_RING/FYVE/PHD"/>
</dbReference>
<dbReference type="InterPro" id="IPR004865">
    <property type="entry name" value="HSR_dom"/>
</dbReference>
<dbReference type="SUPFAM" id="SSF57903">
    <property type="entry name" value="FYVE/PHD zinc finger"/>
    <property type="match status" value="1"/>
</dbReference>
<dbReference type="Pfam" id="PF00439">
    <property type="entry name" value="Bromodomain"/>
    <property type="match status" value="1"/>
</dbReference>
<feature type="region of interest" description="Disordered" evidence="8">
    <location>
        <begin position="139"/>
        <end position="314"/>
    </location>
</feature>
<keyword evidence="5" id="KW-0103">Bromodomain</keyword>
<dbReference type="InterPro" id="IPR019786">
    <property type="entry name" value="Zinc_finger_PHD-type_CS"/>
</dbReference>
<dbReference type="PROSITE" id="PS50864">
    <property type="entry name" value="SAND"/>
    <property type="match status" value="1"/>
</dbReference>
<keyword evidence="12" id="KW-1185">Reference proteome</keyword>
<keyword evidence="3 7" id="KW-0863">Zinc-finger</keyword>
<dbReference type="PANTHER" id="PTHR46386">
    <property type="entry name" value="NUCLEAR BODY PROTEIN SP140"/>
    <property type="match status" value="1"/>
</dbReference>
<feature type="domain" description="PHD-type" evidence="9">
    <location>
        <begin position="588"/>
        <end position="634"/>
    </location>
</feature>
<gene>
    <name evidence="13" type="primary">LOC101559712</name>
</gene>
<feature type="compositionally biased region" description="Low complexity" evidence="8">
    <location>
        <begin position="348"/>
        <end position="360"/>
    </location>
</feature>
<keyword evidence="2" id="KW-0479">Metal-binding</keyword>
<dbReference type="PANTHER" id="PTHR46386:SF1">
    <property type="entry name" value="NUCLEAR BODY PROTEIN SP140-LIKE PROTEIN"/>
    <property type="match status" value="1"/>
</dbReference>
<dbReference type="FunCoup" id="A0A6P6EZV3">
    <property type="interactions" value="791"/>
</dbReference>
<dbReference type="InterPro" id="IPR019787">
    <property type="entry name" value="Znf_PHD-finger"/>
</dbReference>
<dbReference type="PROSITE" id="PS50016">
    <property type="entry name" value="ZF_PHD_2"/>
    <property type="match status" value="1"/>
</dbReference>
<dbReference type="FunFam" id="1.20.920.10:FF:000028">
    <property type="entry name" value="Nuclear autoantigen Sp-100"/>
    <property type="match status" value="1"/>
</dbReference>
<protein>
    <submittedName>
        <fullName evidence="13">Nuclear body protein SP140</fullName>
    </submittedName>
</protein>
<feature type="region of interest" description="Disordered" evidence="8">
    <location>
        <begin position="344"/>
        <end position="408"/>
    </location>
</feature>
<dbReference type="InParanoid" id="A0A6P6EZV3"/>
<dbReference type="Pfam" id="PF03172">
    <property type="entry name" value="HSR"/>
    <property type="match status" value="1"/>
</dbReference>
<dbReference type="GO" id="GO:0000981">
    <property type="term" value="F:DNA-binding transcription factor activity, RNA polymerase II-specific"/>
    <property type="evidence" value="ECO:0007669"/>
    <property type="project" value="TreeGrafter"/>
</dbReference>
<dbReference type="SUPFAM" id="SSF47370">
    <property type="entry name" value="Bromodomain"/>
    <property type="match status" value="1"/>
</dbReference>
<evidence type="ECO:0000259" key="10">
    <source>
        <dbReference type="PROSITE" id="PS50864"/>
    </source>
</evidence>
<dbReference type="Gene3D" id="3.30.40.10">
    <property type="entry name" value="Zinc/RING finger domain, C3HC4 (zinc finger)"/>
    <property type="match status" value="1"/>
</dbReference>
<dbReference type="InterPro" id="IPR001487">
    <property type="entry name" value="Bromodomain"/>
</dbReference>
<keyword evidence="4" id="KW-0862">Zinc</keyword>
<dbReference type="FunFam" id="3.30.40.10:FF:000294">
    <property type="entry name" value="Nuclear autoantigen Sp-100"/>
    <property type="match status" value="1"/>
</dbReference>
<dbReference type="InterPro" id="IPR036427">
    <property type="entry name" value="Bromodomain-like_sf"/>
</dbReference>